<dbReference type="PROSITE" id="PS00092">
    <property type="entry name" value="N6_MTASE"/>
    <property type="match status" value="1"/>
</dbReference>
<dbReference type="GO" id="GO:0032259">
    <property type="term" value="P:methylation"/>
    <property type="evidence" value="ECO:0007669"/>
    <property type="project" value="InterPro"/>
</dbReference>
<accession>A0AAN6H5L7</accession>
<dbReference type="SUPFAM" id="SSF53335">
    <property type="entry name" value="S-adenosyl-L-methionine-dependent methyltransferases"/>
    <property type="match status" value="1"/>
</dbReference>
<sequence>MRLRPSLFWQARALDSHLPLLLPICRDLQSARNEFRWLSQHVDDECRTESREIHHNLLSSYVRRRARGEPLQYILGSEWFGDLKLCCRPGVLIPRTSTLELIGMDLLNTAIRLAEDNVINQLRLQQHPSSNGEERLKSLRGLRVLRADVMETSPYSASVTEVLRQHRGLKETPTCDIIISNPPYISAKAFRTTTARSVRHFEPRLALVPHNSRHTDSEHDGDAFYPRLLAIANELEAKAMLVEVADMEQALRVAALAVKERCWEGIEIWRDDPATGRIDTMNVGNMSVRVLGDGHGRSVLLYRRLGAASLADQTHTETAGAEGD</sequence>
<gene>
    <name evidence="1" type="ORF">LTR91_022051</name>
</gene>
<dbReference type="EMBL" id="JAUJLE010000415">
    <property type="protein sequence ID" value="KAK0957089.1"/>
    <property type="molecule type" value="Genomic_DNA"/>
</dbReference>
<dbReference type="GO" id="GO:0005739">
    <property type="term" value="C:mitochondrion"/>
    <property type="evidence" value="ECO:0007669"/>
    <property type="project" value="TreeGrafter"/>
</dbReference>
<dbReference type="Gene3D" id="1.10.8.10">
    <property type="entry name" value="DNA helicase RuvA subunit, C-terminal domain"/>
    <property type="match status" value="1"/>
</dbReference>
<protein>
    <submittedName>
        <fullName evidence="1">Uncharacterized protein</fullName>
    </submittedName>
</protein>
<dbReference type="InterPro" id="IPR050320">
    <property type="entry name" value="N5-glutamine_MTase"/>
</dbReference>
<dbReference type="Gene3D" id="3.40.50.150">
    <property type="entry name" value="Vaccinia Virus protein VP39"/>
    <property type="match status" value="1"/>
</dbReference>
<reference evidence="1" key="1">
    <citation type="submission" date="2023-06" db="EMBL/GenBank/DDBJ databases">
        <title>Black Yeasts Isolated from many extreme environments.</title>
        <authorList>
            <person name="Coleine C."/>
            <person name="Stajich J.E."/>
            <person name="Selbmann L."/>
        </authorList>
    </citation>
    <scope>NUCLEOTIDE SEQUENCE</scope>
    <source>
        <strain evidence="1">CCFEE 5200</strain>
    </source>
</reference>
<proteinExistence type="predicted"/>
<evidence type="ECO:0000313" key="2">
    <source>
        <dbReference type="Proteomes" id="UP001175353"/>
    </source>
</evidence>
<dbReference type="PANTHER" id="PTHR18895:SF74">
    <property type="entry name" value="MTRF1L RELEASE FACTOR GLUTAMINE METHYLTRANSFERASE"/>
    <property type="match status" value="1"/>
</dbReference>
<dbReference type="AlphaFoldDB" id="A0AAN6H5L7"/>
<dbReference type="InterPro" id="IPR002052">
    <property type="entry name" value="DNA_methylase_N6_adenine_CS"/>
</dbReference>
<dbReference type="PANTHER" id="PTHR18895">
    <property type="entry name" value="HEMK METHYLTRANSFERASE"/>
    <property type="match status" value="1"/>
</dbReference>
<comment type="caution">
    <text evidence="1">The sequence shown here is derived from an EMBL/GenBank/DDBJ whole genome shotgun (WGS) entry which is preliminary data.</text>
</comment>
<name>A0AAN6H5L7_9PEZI</name>
<evidence type="ECO:0000313" key="1">
    <source>
        <dbReference type="EMBL" id="KAK0957089.1"/>
    </source>
</evidence>
<keyword evidence="2" id="KW-1185">Reference proteome</keyword>
<dbReference type="GO" id="GO:0003676">
    <property type="term" value="F:nucleic acid binding"/>
    <property type="evidence" value="ECO:0007669"/>
    <property type="project" value="InterPro"/>
</dbReference>
<dbReference type="GO" id="GO:0008168">
    <property type="term" value="F:methyltransferase activity"/>
    <property type="evidence" value="ECO:0007669"/>
    <property type="project" value="InterPro"/>
</dbReference>
<dbReference type="Proteomes" id="UP001175353">
    <property type="component" value="Unassembled WGS sequence"/>
</dbReference>
<organism evidence="1 2">
    <name type="scientific">Friedmanniomyces endolithicus</name>
    <dbReference type="NCBI Taxonomy" id="329885"/>
    <lineage>
        <taxon>Eukaryota</taxon>
        <taxon>Fungi</taxon>
        <taxon>Dikarya</taxon>
        <taxon>Ascomycota</taxon>
        <taxon>Pezizomycotina</taxon>
        <taxon>Dothideomycetes</taxon>
        <taxon>Dothideomycetidae</taxon>
        <taxon>Mycosphaerellales</taxon>
        <taxon>Teratosphaeriaceae</taxon>
        <taxon>Friedmanniomyces</taxon>
    </lineage>
</organism>
<dbReference type="InterPro" id="IPR029063">
    <property type="entry name" value="SAM-dependent_MTases_sf"/>
</dbReference>